<evidence type="ECO:0000313" key="1">
    <source>
        <dbReference type="EMBL" id="CAG8625696.1"/>
    </source>
</evidence>
<dbReference type="Proteomes" id="UP000789920">
    <property type="component" value="Unassembled WGS sequence"/>
</dbReference>
<organism evidence="1 2">
    <name type="scientific">Racocetra persica</name>
    <dbReference type="NCBI Taxonomy" id="160502"/>
    <lineage>
        <taxon>Eukaryota</taxon>
        <taxon>Fungi</taxon>
        <taxon>Fungi incertae sedis</taxon>
        <taxon>Mucoromycota</taxon>
        <taxon>Glomeromycotina</taxon>
        <taxon>Glomeromycetes</taxon>
        <taxon>Diversisporales</taxon>
        <taxon>Gigasporaceae</taxon>
        <taxon>Racocetra</taxon>
    </lineage>
</organism>
<comment type="caution">
    <text evidence="1">The sequence shown here is derived from an EMBL/GenBank/DDBJ whole genome shotgun (WGS) entry which is preliminary data.</text>
</comment>
<gene>
    <name evidence="1" type="ORF">RPERSI_LOCUS6898</name>
</gene>
<reference evidence="1" key="1">
    <citation type="submission" date="2021-06" db="EMBL/GenBank/DDBJ databases">
        <authorList>
            <person name="Kallberg Y."/>
            <person name="Tangrot J."/>
            <person name="Rosling A."/>
        </authorList>
    </citation>
    <scope>NUCLEOTIDE SEQUENCE</scope>
    <source>
        <strain evidence="1">MA461A</strain>
    </source>
</reference>
<name>A0ACA9N5P1_9GLOM</name>
<sequence>SSVGNDAENDDNESDDSLDIIDPNELDDAMQNVGDEQEKVDDDDDETNYDIIDINLESWNHSFSALEYAIIFGHVDVVNRLIQAGANVRRRIIIKTTNSYHGQIIRIYYPLCLCLLTRNAQKGLEIASILIKNGAHSSQLDSYYNTIIHFAVDAGKFDFVKLLLDIDPKATRILNFLNYRRQSPVTIAVKNGNREMLELLLKHGAHASITLEDFNEFIKYQKLRYKYEDIEQPVLLSLENGLLRLLIEAGVHVNSLDNSKETLLDRVLVLINDNVKNLPDYMISDAIERQLQATNIKSIVSSELKEHPVDSYVGFLLSRIDESQMNDSIFKLTALNSICDKIDEKETKNRELLEKLRQLDKCFVYLYERGAQISLEFEVNQHAILGKLEELKTKEDLLAKKRKHLELMNTHKLQKTTETNMQLMKAILETQIEILNQIVEHQNKFFAQRLPSSQQIINILNESSKDLIKDTKNPTSDDIYKNIISFKYLNWHVVPEFLYEQYTNLYQALWDNNTELVESLSADLIIAVQDKTGMTPFMLACYKGYENLAIQILKIAERQYLPKDSNDQDPNEKKRFISNYDILEADSDYYDSEDEDGPEVPAEPVIDEVQDSKPAVHIEITALQLLQHSTYNLSEKYELLQMNCKKPFFQGAFNGLALAVFMNHVKVIKEVLIWAKTYQKVKDDKEDITDLVMQLIRNTNTYAPLTTFNYNNLMQCAIFIDNVDVVDLLIEFGAGGNSFGMFNIERDEEIEALIKKIKPMTYIGLNINGRKKRSWISRHDPYILQQAVDPSFLHFAAYYGATKIIEYFLSLRPIEALQRFSSLHCKNSNIKNILLTNEEILKVGRVLFWFYLPKADTPFHWAVKMNKPESIKELANIYQSFKKDNDEPLEQIINQESFDRYVTPFLLAVIEDKFECAEALLEIGADPSIPDDFAWTALHHAAYHGNLKMLRFLFDKLDRNITQEMLETQTIDYKHTPISIAILEGRKDTFQFLLERTTNTSIVDFAHNNYLHLSVKESSLGITKILLSLEDHEKKSGEKSKALNYLCCENTSGHTPVDIAVNQFLKETHDNEILSDEYIKKPKNERYFSYRSYGMSLQRCISRQSISRCSKQEEIEYFQPFEVFDLLQKVNENINSGKDLISFKDAKDMIYKGIDIWRNQTNYFVEKEVYAVPEIKINICNFIDDYTKYVW</sequence>
<feature type="non-terminal residue" evidence="1">
    <location>
        <position position="1"/>
    </location>
</feature>
<accession>A0ACA9N5P1</accession>
<evidence type="ECO:0000313" key="2">
    <source>
        <dbReference type="Proteomes" id="UP000789920"/>
    </source>
</evidence>
<keyword evidence="2" id="KW-1185">Reference proteome</keyword>
<protein>
    <submittedName>
        <fullName evidence="1">14219_t:CDS:1</fullName>
    </submittedName>
</protein>
<proteinExistence type="predicted"/>
<dbReference type="EMBL" id="CAJVQC010011270">
    <property type="protein sequence ID" value="CAG8625696.1"/>
    <property type="molecule type" value="Genomic_DNA"/>
</dbReference>